<evidence type="ECO:0000259" key="2">
    <source>
        <dbReference type="Pfam" id="PF07261"/>
    </source>
</evidence>
<accession>A0A934HZ72</accession>
<dbReference type="PANTHER" id="PTHR37293:SF5">
    <property type="entry name" value="DNA REPLICATION PROTEIN"/>
    <property type="match status" value="1"/>
</dbReference>
<feature type="domain" description="DnaB/C C-terminal" evidence="2">
    <location>
        <begin position="220"/>
        <end position="285"/>
    </location>
</feature>
<reference evidence="3" key="1">
    <citation type="submission" date="2020-12" db="EMBL/GenBank/DDBJ databases">
        <title>Clostridium thailandense sp. nov., a novel acetogenic bacterium isolated from peat land soil in Thailand.</title>
        <authorList>
            <person name="Chaikitkaew S."/>
            <person name="Birkeland N.K."/>
        </authorList>
    </citation>
    <scope>NUCLEOTIDE SEQUENCE</scope>
    <source>
        <strain evidence="3">DSM 17425</strain>
    </source>
</reference>
<keyword evidence="4" id="KW-1185">Reference proteome</keyword>
<dbReference type="AlphaFoldDB" id="A0A934HZ72"/>
<dbReference type="NCBIfam" id="TIGR01446">
    <property type="entry name" value="DnaD_dom"/>
    <property type="match status" value="1"/>
</dbReference>
<proteinExistence type="inferred from homology"/>
<dbReference type="Proteomes" id="UP000622687">
    <property type="component" value="Unassembled WGS sequence"/>
</dbReference>
<dbReference type="InterPro" id="IPR034829">
    <property type="entry name" value="DnaD-like_sf"/>
</dbReference>
<dbReference type="Pfam" id="PF07261">
    <property type="entry name" value="DnaB_2"/>
    <property type="match status" value="1"/>
</dbReference>
<dbReference type="InterPro" id="IPR053162">
    <property type="entry name" value="DnaD"/>
</dbReference>
<gene>
    <name evidence="3" type="ORF">I6U51_12100</name>
</gene>
<dbReference type="EMBL" id="JAEEGB010000013">
    <property type="protein sequence ID" value="MBI6873443.1"/>
    <property type="molecule type" value="Genomic_DNA"/>
</dbReference>
<dbReference type="InterPro" id="IPR006343">
    <property type="entry name" value="DnaB/C_C"/>
</dbReference>
<dbReference type="SUPFAM" id="SSF158499">
    <property type="entry name" value="DnaD domain-like"/>
    <property type="match status" value="1"/>
</dbReference>
<protein>
    <submittedName>
        <fullName evidence="3">DnaD domain protein</fullName>
    </submittedName>
</protein>
<evidence type="ECO:0000313" key="3">
    <source>
        <dbReference type="EMBL" id="MBI6873443.1"/>
    </source>
</evidence>
<comment type="similarity">
    <text evidence="1">Belongs to the DnaB/DnaD family.</text>
</comment>
<dbReference type="PANTHER" id="PTHR37293">
    <property type="entry name" value="PHAGE REPLICATION PROTEIN-RELATED"/>
    <property type="match status" value="1"/>
</dbReference>
<name>A0A934HZ72_9CLOT</name>
<evidence type="ECO:0000313" key="4">
    <source>
        <dbReference type="Proteomes" id="UP000622687"/>
    </source>
</evidence>
<dbReference type="RefSeq" id="WP_211142861.1">
    <property type="nucleotide sequence ID" value="NZ_JAEEGB010000013.1"/>
</dbReference>
<sequence length="302" mass="36003">MAVYRQVQTNFWQDDFILELTPEERYFYIYVMTNPRTTQCGIFKIVKKLIEVELGFDRKTVDKLLKRFMDYGKISYCERTNEIMIINWVKYNFIDSKNTKLCINKELKEVKNKEFIRTIYKICLERKYDIEFIFKDIDLDPINNEGEAKVIPLKTDSEDIKSRSASSRLENSTKEDNKGLLDSFEAPYKPLGEEEIYINKSYNKQKVMNKSISRVLLEFSKNIKKASKAEIEKFIQWRKDFEEEVIIKAIEQAVKYKAKHIGYIESIIKSWAAEGITTMKELMKKFDRTKPRVNFDAYRYVD</sequence>
<evidence type="ECO:0000256" key="1">
    <source>
        <dbReference type="ARBA" id="ARBA00093462"/>
    </source>
</evidence>
<dbReference type="Gene3D" id="1.10.10.630">
    <property type="entry name" value="DnaD domain-like"/>
    <property type="match status" value="1"/>
</dbReference>
<organism evidence="3 4">
    <name type="scientific">Clostridium aciditolerans</name>
    <dbReference type="NCBI Taxonomy" id="339861"/>
    <lineage>
        <taxon>Bacteria</taxon>
        <taxon>Bacillati</taxon>
        <taxon>Bacillota</taxon>
        <taxon>Clostridia</taxon>
        <taxon>Eubacteriales</taxon>
        <taxon>Clostridiaceae</taxon>
        <taxon>Clostridium</taxon>
    </lineage>
</organism>
<comment type="caution">
    <text evidence="3">The sequence shown here is derived from an EMBL/GenBank/DDBJ whole genome shotgun (WGS) entry which is preliminary data.</text>
</comment>